<evidence type="ECO:0000256" key="10">
    <source>
        <dbReference type="SAM" id="MobiDB-lite"/>
    </source>
</evidence>
<dbReference type="OrthoDB" id="5317514at2759"/>
<proteinExistence type="predicted"/>
<dbReference type="Pfam" id="PF00096">
    <property type="entry name" value="zf-C2H2"/>
    <property type="match status" value="1"/>
</dbReference>
<evidence type="ECO:0000256" key="7">
    <source>
        <dbReference type="ARBA" id="ARBA00023180"/>
    </source>
</evidence>
<keyword evidence="6" id="KW-0862">Zinc</keyword>
<evidence type="ECO:0000256" key="1">
    <source>
        <dbReference type="ARBA" id="ARBA00022723"/>
    </source>
</evidence>
<keyword evidence="3" id="KW-0677">Repeat</keyword>
<feature type="compositionally biased region" description="Basic residues" evidence="10">
    <location>
        <begin position="680"/>
        <end position="689"/>
    </location>
</feature>
<dbReference type="SMART" id="SM00355">
    <property type="entry name" value="ZnF_C2H2"/>
    <property type="match status" value="2"/>
</dbReference>
<sequence length="898" mass="100488">MSHGMADVKWHSLGGLSDYFIVALANSDFHGNFEEAHMAADTGGEFTLRHSSRLSYLNETWKVPTRDLVEIYKRLYIDSSVKIPSEKHIQYCMTAAYAAAQINAEFGQWMFGVYGARSPFLVEELYDYYRGGIHDMSKSVSECYSQMIDGFEYGIAHGQPDVLCASYFNTLRDQSSTPQPRCLHNTIKQLKDNSRIETEYDPATGVLTLTTAMKNSDRQEESQHGTPIIVTQSMYQAMLQAPFVRLFPSHCTSLEDLVTLTIPSWPSGVGHQTVLGDFGATGQLDTAISAPYHDKAGAVFIVNSTVQRSLSGTQQDLTKLTETVLAGKEGTFGWAMVTVDFNQDGVDDLAVACPTENGGQVFIYFGQQGIGLSEEPSVQIELPFQGTVLAAIDIDQDGHLDLVIGCPLCPSNDYLQSGIVYIFKSRRDYASVLVQPDITIENPNMDPASYDHFGETILLVKNMLIISAPGYSQGSKQRVGKIYAFDRTNQLKWTMVGVREFQQFGRAMVTDNRDVLAISSPSEGTMIGFQRYWQAGTVRIYDLDKLLSSNQAVDMEYGLIKTLKGRTDAGHLGQSLSIVNQELWVGEPMSEKAATTTPTTTTSTTTTTTTTTTATAATRTRRNEPKIFRCTGYGDCNMVFSRSEHLARHARKHTGEKPYKCIVPNCDRTFSRIDNMMQHTHTHNRNRKKGFQEKKPSVPDDNMMVNVPPRSPKIEFQQPFNNLPPYEQRPLLPPPLPVQEHYYHYPPLLPPPPPSVLAPQGPYPWPYPSPPNTSASFVEQKKMDSPKKPLFQKLDSNSTRCIELSTPIQQLNDETSDTTDDERMSPMTDDTTTTVITADEYEALQGFGQFCTKPREYKEIPVRCIRFLPSQVYAFRQQVDLVQESFSRRTAGTTFYSG</sequence>
<feature type="compositionally biased region" description="Low complexity" evidence="10">
    <location>
        <begin position="593"/>
        <end position="618"/>
    </location>
</feature>
<dbReference type="InterPro" id="IPR013087">
    <property type="entry name" value="Znf_C2H2_type"/>
</dbReference>
<dbReference type="GO" id="GO:0005615">
    <property type="term" value="C:extracellular space"/>
    <property type="evidence" value="ECO:0007669"/>
    <property type="project" value="TreeGrafter"/>
</dbReference>
<dbReference type="EMBL" id="PJQL01000333">
    <property type="protein sequence ID" value="RCH96833.1"/>
    <property type="molecule type" value="Genomic_DNA"/>
</dbReference>
<dbReference type="PANTHER" id="PTHR23221:SF7">
    <property type="entry name" value="PHOSPHATIDYLINOSITOL-GLYCAN-SPECIFIC PHOSPHOLIPASE D"/>
    <property type="match status" value="1"/>
</dbReference>
<keyword evidence="7" id="KW-0325">Glycoprotein</keyword>
<evidence type="ECO:0000256" key="4">
    <source>
        <dbReference type="ARBA" id="ARBA00022771"/>
    </source>
</evidence>
<evidence type="ECO:0000313" key="12">
    <source>
        <dbReference type="EMBL" id="RCH96833.1"/>
    </source>
</evidence>
<keyword evidence="2" id="KW-0732">Signal</keyword>
<gene>
    <name evidence="12" type="primary">GPLD1_2</name>
    <name evidence="12" type="ORF">CU097_011070</name>
</gene>
<feature type="domain" description="C2H2-type" evidence="11">
    <location>
        <begin position="628"/>
        <end position="658"/>
    </location>
</feature>
<dbReference type="SMART" id="SM00191">
    <property type="entry name" value="Int_alpha"/>
    <property type="match status" value="3"/>
</dbReference>
<dbReference type="InterPro" id="IPR013519">
    <property type="entry name" value="Int_alpha_beta-p"/>
</dbReference>
<comment type="caution">
    <text evidence="12">The sequence shown here is derived from an EMBL/GenBank/DDBJ whole genome shotgun (WGS) entry which is preliminary data.</text>
</comment>
<dbReference type="PROSITE" id="PS51470">
    <property type="entry name" value="FG_GAP"/>
    <property type="match status" value="1"/>
</dbReference>
<feature type="region of interest" description="Disordered" evidence="10">
    <location>
        <begin position="590"/>
        <end position="620"/>
    </location>
</feature>
<evidence type="ECO:0000256" key="2">
    <source>
        <dbReference type="ARBA" id="ARBA00022729"/>
    </source>
</evidence>
<evidence type="ECO:0000256" key="3">
    <source>
        <dbReference type="ARBA" id="ARBA00022737"/>
    </source>
</evidence>
<keyword evidence="5" id="KW-0378">Hydrolase</keyword>
<evidence type="ECO:0000256" key="5">
    <source>
        <dbReference type="ARBA" id="ARBA00022801"/>
    </source>
</evidence>
<dbReference type="GO" id="GO:0031012">
    <property type="term" value="C:extracellular matrix"/>
    <property type="evidence" value="ECO:0007669"/>
    <property type="project" value="TreeGrafter"/>
</dbReference>
<dbReference type="PANTHER" id="PTHR23221">
    <property type="entry name" value="GLYCOSYLPHOSPHATIDYLINOSITOL PHOSPHOLIPASE D"/>
    <property type="match status" value="1"/>
</dbReference>
<feature type="domain" description="C2H2-type" evidence="11">
    <location>
        <begin position="659"/>
        <end position="688"/>
    </location>
</feature>
<dbReference type="SUPFAM" id="SSF57667">
    <property type="entry name" value="beta-beta-alpha zinc fingers"/>
    <property type="match status" value="1"/>
</dbReference>
<dbReference type="SUPFAM" id="SSF69318">
    <property type="entry name" value="Integrin alpha N-terminal domain"/>
    <property type="match status" value="1"/>
</dbReference>
<dbReference type="FunFam" id="3.30.160.60:FF:002343">
    <property type="entry name" value="Zinc finger protein 33A"/>
    <property type="match status" value="1"/>
</dbReference>
<organism evidence="12 13">
    <name type="scientific">Rhizopus azygosporus</name>
    <name type="common">Rhizopus microsporus var. azygosporus</name>
    <dbReference type="NCBI Taxonomy" id="86630"/>
    <lineage>
        <taxon>Eukaryota</taxon>
        <taxon>Fungi</taxon>
        <taxon>Fungi incertae sedis</taxon>
        <taxon>Mucoromycota</taxon>
        <taxon>Mucoromycotina</taxon>
        <taxon>Mucoromycetes</taxon>
        <taxon>Mucorales</taxon>
        <taxon>Mucorineae</taxon>
        <taxon>Rhizopodaceae</taxon>
        <taxon>Rhizopus</taxon>
    </lineage>
</organism>
<evidence type="ECO:0000256" key="6">
    <source>
        <dbReference type="ARBA" id="ARBA00022833"/>
    </source>
</evidence>
<dbReference type="Pfam" id="PF13517">
    <property type="entry name" value="FG-GAP_3"/>
    <property type="match status" value="1"/>
</dbReference>
<dbReference type="STRING" id="86630.A0A367K3P6"/>
<evidence type="ECO:0000313" key="13">
    <source>
        <dbReference type="Proteomes" id="UP000252139"/>
    </source>
</evidence>
<dbReference type="GO" id="GO:0004621">
    <property type="term" value="F:glycosylphosphatidylinositol phospholipase D activity"/>
    <property type="evidence" value="ECO:0007669"/>
    <property type="project" value="TreeGrafter"/>
</dbReference>
<evidence type="ECO:0000256" key="8">
    <source>
        <dbReference type="PROSITE-ProRule" id="PRU00042"/>
    </source>
</evidence>
<accession>A0A367K3P6</accession>
<dbReference type="PROSITE" id="PS50157">
    <property type="entry name" value="ZINC_FINGER_C2H2_2"/>
    <property type="match status" value="2"/>
</dbReference>
<dbReference type="Gene3D" id="3.30.160.60">
    <property type="entry name" value="Classic Zinc Finger"/>
    <property type="match status" value="2"/>
</dbReference>
<dbReference type="Proteomes" id="UP000252139">
    <property type="component" value="Unassembled WGS sequence"/>
</dbReference>
<feature type="region of interest" description="Disordered" evidence="10">
    <location>
        <begin position="680"/>
        <end position="702"/>
    </location>
</feature>
<keyword evidence="1" id="KW-0479">Metal-binding</keyword>
<dbReference type="GO" id="GO:0008270">
    <property type="term" value="F:zinc ion binding"/>
    <property type="evidence" value="ECO:0007669"/>
    <property type="project" value="UniProtKB-KW"/>
</dbReference>
<dbReference type="InterPro" id="IPR013517">
    <property type="entry name" value="FG-GAP"/>
</dbReference>
<evidence type="ECO:0000256" key="9">
    <source>
        <dbReference type="PROSITE-ProRule" id="PRU00803"/>
    </source>
</evidence>
<dbReference type="InterPro" id="IPR036236">
    <property type="entry name" value="Znf_C2H2_sf"/>
</dbReference>
<keyword evidence="4 8" id="KW-0863">Zinc-finger</keyword>
<dbReference type="AlphaFoldDB" id="A0A367K3P6"/>
<dbReference type="PROSITE" id="PS00028">
    <property type="entry name" value="ZINC_FINGER_C2H2_1"/>
    <property type="match status" value="1"/>
</dbReference>
<keyword evidence="13" id="KW-1185">Reference proteome</keyword>
<dbReference type="Gene3D" id="2.130.10.130">
    <property type="entry name" value="Integrin alpha, N-terminal"/>
    <property type="match status" value="1"/>
</dbReference>
<dbReference type="InterPro" id="IPR028994">
    <property type="entry name" value="Integrin_alpha_N"/>
</dbReference>
<protein>
    <submittedName>
        <fullName evidence="12">Glycosylphosphatidylinositol specific phospholipase D1</fullName>
    </submittedName>
</protein>
<feature type="repeat" description="FG-GAP" evidence="9">
    <location>
        <begin position="371"/>
        <end position="432"/>
    </location>
</feature>
<name>A0A367K3P6_RHIAZ</name>
<reference evidence="12 13" key="1">
    <citation type="journal article" date="2018" name="G3 (Bethesda)">
        <title>Phylogenetic and Phylogenomic Definition of Rhizopus Species.</title>
        <authorList>
            <person name="Gryganskyi A.P."/>
            <person name="Golan J."/>
            <person name="Dolatabadi S."/>
            <person name="Mondo S."/>
            <person name="Robb S."/>
            <person name="Idnurm A."/>
            <person name="Muszewska A."/>
            <person name="Steczkiewicz K."/>
            <person name="Masonjones S."/>
            <person name="Liao H.L."/>
            <person name="Gajdeczka M.T."/>
            <person name="Anike F."/>
            <person name="Vuek A."/>
            <person name="Anishchenko I.M."/>
            <person name="Voigt K."/>
            <person name="de Hoog G.S."/>
            <person name="Smith M.E."/>
            <person name="Heitman J."/>
            <person name="Vilgalys R."/>
            <person name="Stajich J.E."/>
        </authorList>
    </citation>
    <scope>NUCLEOTIDE SEQUENCE [LARGE SCALE GENOMIC DNA]</scope>
    <source>
        <strain evidence="12 13">CBS 357.93</strain>
    </source>
</reference>
<evidence type="ECO:0000259" key="11">
    <source>
        <dbReference type="PROSITE" id="PS50157"/>
    </source>
</evidence>